<proteinExistence type="predicted"/>
<evidence type="ECO:0000313" key="1">
    <source>
        <dbReference type="EMBL" id="EDM78302.1"/>
    </source>
</evidence>
<comment type="caution">
    <text evidence="1">The sequence shown here is derived from an EMBL/GenBank/DDBJ whole genome shotgun (WGS) entry which is preliminary data.</text>
</comment>
<name>A6G726_9BACT</name>
<dbReference type="PANTHER" id="PTHR12697">
    <property type="entry name" value="PBS LYASE HEAT-LIKE PROTEIN"/>
    <property type="match status" value="1"/>
</dbReference>
<protein>
    <submittedName>
        <fullName evidence="1">PBS lyase HEAT-like repeat protein</fullName>
    </submittedName>
</protein>
<dbReference type="InterPro" id="IPR011989">
    <property type="entry name" value="ARM-like"/>
</dbReference>
<dbReference type="EMBL" id="ABCS01000032">
    <property type="protein sequence ID" value="EDM78302.1"/>
    <property type="molecule type" value="Genomic_DNA"/>
</dbReference>
<evidence type="ECO:0000313" key="2">
    <source>
        <dbReference type="Proteomes" id="UP000005801"/>
    </source>
</evidence>
<dbReference type="eggNOG" id="COG1413">
    <property type="taxonomic scope" value="Bacteria"/>
</dbReference>
<dbReference type="Pfam" id="PF13646">
    <property type="entry name" value="HEAT_2"/>
    <property type="match status" value="3"/>
</dbReference>
<dbReference type="InterPro" id="IPR016024">
    <property type="entry name" value="ARM-type_fold"/>
</dbReference>
<organism evidence="1 2">
    <name type="scientific">Plesiocystis pacifica SIR-1</name>
    <dbReference type="NCBI Taxonomy" id="391625"/>
    <lineage>
        <taxon>Bacteria</taxon>
        <taxon>Pseudomonadati</taxon>
        <taxon>Myxococcota</taxon>
        <taxon>Polyangia</taxon>
        <taxon>Nannocystales</taxon>
        <taxon>Nannocystaceae</taxon>
        <taxon>Plesiocystis</taxon>
    </lineage>
</organism>
<gene>
    <name evidence="1" type="ORF">PPSIR1_08986</name>
</gene>
<dbReference type="GO" id="GO:0016829">
    <property type="term" value="F:lyase activity"/>
    <property type="evidence" value="ECO:0007669"/>
    <property type="project" value="UniProtKB-KW"/>
</dbReference>
<dbReference type="SUPFAM" id="SSF48371">
    <property type="entry name" value="ARM repeat"/>
    <property type="match status" value="2"/>
</dbReference>
<dbReference type="Proteomes" id="UP000005801">
    <property type="component" value="Unassembled WGS sequence"/>
</dbReference>
<dbReference type="GO" id="GO:0016491">
    <property type="term" value="F:oxidoreductase activity"/>
    <property type="evidence" value="ECO:0007669"/>
    <property type="project" value="TreeGrafter"/>
</dbReference>
<accession>A6G726</accession>
<dbReference type="AlphaFoldDB" id="A6G726"/>
<sequence length="663" mass="69740">MLMVLATEQPDGPTFAALIDTLIDGVIDPLASAIYEGRENEAKVIAGGGVSARAACQDVLVQLGRASLPKILERLDPEDNQSTGTRLMVDMIGQIGGEAEIALLVRFLRDTEADENLRASTAASLGEIGGPRAVEALEELLGDRSEMLQLYALDALRSAGASVAVERLAPLLERAVTRKGAAALLGVTESPEAVGLLVPCLKDDMRGVRAAAVEGLARLRVALGQQDQAAVVDDALASVDDETKTRIRELISHREREVSIAAIALAGLAMDAGAVAAVLPRMEDPMVYERALALVERLGSAANDSLVEVLDGLEVPSREALYRLIGALPGRVDPRLINLVLEGLDDPLESVAAAACDALNKVGGRSAMAPLYRACGREGPIGEHAAEALASIATRMSEQRPGGGHDDLRLLLGGSWPQSGALARNLCRVVGRLGMVDFVPPMVSMLGSSDVGVRVAAALALGQVPGEHEGVGALCFALADEDPQVRAASCRSLGQLGDTQSIQPLLAATSDPVPLVRAAAVQALVMIDNPITMARMREIILDDNSTNVVVHAIAGLGRSNQNQDLTLLMSLCASQDHEVVKAAARGLKHYSAHRATAALLGLLSHERWDVRWAAAEVLSERGDVTALGPLNRARKFEQDALVRQVLGQAIERLDGLAAENEAP</sequence>
<dbReference type="SMART" id="SM00567">
    <property type="entry name" value="EZ_HEAT"/>
    <property type="match status" value="8"/>
</dbReference>
<dbReference type="PANTHER" id="PTHR12697:SF5">
    <property type="entry name" value="DEOXYHYPUSINE HYDROXYLASE"/>
    <property type="match status" value="1"/>
</dbReference>
<keyword evidence="2" id="KW-1185">Reference proteome</keyword>
<dbReference type="Gene3D" id="1.25.10.10">
    <property type="entry name" value="Leucine-rich Repeat Variant"/>
    <property type="match status" value="4"/>
</dbReference>
<dbReference type="STRING" id="391625.PPSIR1_08986"/>
<keyword evidence="1" id="KW-0456">Lyase</keyword>
<dbReference type="InterPro" id="IPR004155">
    <property type="entry name" value="PBS_lyase_HEAT"/>
</dbReference>
<reference evidence="1 2" key="1">
    <citation type="submission" date="2007-06" db="EMBL/GenBank/DDBJ databases">
        <authorList>
            <person name="Shimkets L."/>
            <person name="Ferriera S."/>
            <person name="Johnson J."/>
            <person name="Kravitz S."/>
            <person name="Beeson K."/>
            <person name="Sutton G."/>
            <person name="Rogers Y.-H."/>
            <person name="Friedman R."/>
            <person name="Frazier M."/>
            <person name="Venter J.C."/>
        </authorList>
    </citation>
    <scope>NUCLEOTIDE SEQUENCE [LARGE SCALE GENOMIC DNA]</scope>
    <source>
        <strain evidence="1 2">SIR-1</strain>
    </source>
</reference>